<dbReference type="EMBL" id="BTGC01000008">
    <property type="protein sequence ID" value="GMM53330.1"/>
    <property type="molecule type" value="Genomic_DNA"/>
</dbReference>
<evidence type="ECO:0000256" key="2">
    <source>
        <dbReference type="ARBA" id="ARBA00007894"/>
    </source>
</evidence>
<dbReference type="Pfam" id="PF00749">
    <property type="entry name" value="tRNA-synt_1c"/>
    <property type="match status" value="1"/>
</dbReference>
<dbReference type="SUPFAM" id="SSF48163">
    <property type="entry name" value="An anticodon-binding domain of class I aminoacyl-tRNA synthetases"/>
    <property type="match status" value="1"/>
</dbReference>
<evidence type="ECO:0000256" key="5">
    <source>
        <dbReference type="ARBA" id="ARBA00022741"/>
    </source>
</evidence>
<evidence type="ECO:0000256" key="1">
    <source>
        <dbReference type="ARBA" id="ARBA00004173"/>
    </source>
</evidence>
<dbReference type="InterPro" id="IPR008925">
    <property type="entry name" value="aa_tRNA-synth_I_cd-bd_sf"/>
</dbReference>
<dbReference type="InterPro" id="IPR049940">
    <property type="entry name" value="GluQ/Sye"/>
</dbReference>
<dbReference type="InterPro" id="IPR004527">
    <property type="entry name" value="Glu-tRNA-ligase_bac/mito"/>
</dbReference>
<dbReference type="Gene3D" id="3.40.50.620">
    <property type="entry name" value="HUPs"/>
    <property type="match status" value="1"/>
</dbReference>
<dbReference type="InterPro" id="IPR020058">
    <property type="entry name" value="Glu/Gln-tRNA-synth_Ib_cat-dom"/>
</dbReference>
<evidence type="ECO:0000313" key="13">
    <source>
        <dbReference type="EMBL" id="GMM53330.1"/>
    </source>
</evidence>
<evidence type="ECO:0000256" key="7">
    <source>
        <dbReference type="ARBA" id="ARBA00022917"/>
    </source>
</evidence>
<dbReference type="FunFam" id="3.40.50.620:FF:000045">
    <property type="entry name" value="Glutamate--tRNA ligase, mitochondrial"/>
    <property type="match status" value="1"/>
</dbReference>
<keyword evidence="14" id="KW-1185">Reference proteome</keyword>
<dbReference type="NCBIfam" id="TIGR00464">
    <property type="entry name" value="gltX_bact"/>
    <property type="match status" value="1"/>
</dbReference>
<evidence type="ECO:0000256" key="8">
    <source>
        <dbReference type="ARBA" id="ARBA00023146"/>
    </source>
</evidence>
<protein>
    <recommendedName>
        <fullName evidence="10">Glutamate--tRNA ligase, mitochondrial</fullName>
        <ecNumber evidence="3">6.1.1.17</ecNumber>
    </recommendedName>
    <alternativeName>
        <fullName evidence="9">Glutamyl-tRNA synthetase</fullName>
    </alternativeName>
</protein>
<dbReference type="GO" id="GO:0005524">
    <property type="term" value="F:ATP binding"/>
    <property type="evidence" value="ECO:0007669"/>
    <property type="project" value="UniProtKB-KW"/>
</dbReference>
<dbReference type="InterPro" id="IPR020751">
    <property type="entry name" value="aa-tRNA-synth_I_codon-bd_sub2"/>
</dbReference>
<dbReference type="InterPro" id="IPR000924">
    <property type="entry name" value="Glu/Gln-tRNA-synth"/>
</dbReference>
<dbReference type="PANTHER" id="PTHR43311:SF2">
    <property type="entry name" value="GLUTAMATE--TRNA LIGASE, MITOCHONDRIAL-RELATED"/>
    <property type="match status" value="1"/>
</dbReference>
<keyword evidence="4 11" id="KW-0436">Ligase</keyword>
<evidence type="ECO:0000256" key="3">
    <source>
        <dbReference type="ARBA" id="ARBA00012835"/>
    </source>
</evidence>
<sequence length="499" mass="57120">MAKANLGRLLAQQAHKLKDLNKSALDVISPARTRFAPSPTGFMHLGSLRTCLYNYLLAKSTKGQFILRIEDTDRKRLVPKAENNILQTLKWAGLEIDEGPYYQSQRKHIYHEYVNKLLESGHAYRCFCSSDRLDKLTASAKKLKPDSSGSYDRKCSHLDSETSFKRALNEPFVIRFKLDSYPSFTDALHGNVHRELQTNMNDIRYDDFVIIKSDGMPTYHFANVVDDMLMCITHVIRGEEWIASTPKHIALYNAFNAKSPTFVHIPLLASEDGRKLSKRSNDEGVLSLSGEPNYYEPEAVVNFLALQGWSPTRSNKSGYSDSDVMLLKDLETKFSLHGLTKGLIKLDFNKLRYLNRAHFDILKQYNLDRVICQCHKAWPHSTLAECERMFTILSSRIHDVNDYIHYMNSIFAKPEYKNRFDEGSPSFNALKEISGQISSFKSVEDFVEYVRTTYGPKGQQYLRYAILDNRSGVPVLEAAKILGMDRVIERVKKAVEIIN</sequence>
<dbReference type="InterPro" id="IPR014729">
    <property type="entry name" value="Rossmann-like_a/b/a_fold"/>
</dbReference>
<evidence type="ECO:0000256" key="11">
    <source>
        <dbReference type="RuleBase" id="RU363037"/>
    </source>
</evidence>
<dbReference type="CDD" id="cd00808">
    <property type="entry name" value="GluRS_core"/>
    <property type="match status" value="1"/>
</dbReference>
<evidence type="ECO:0000256" key="4">
    <source>
        <dbReference type="ARBA" id="ARBA00022598"/>
    </source>
</evidence>
<proteinExistence type="inferred from homology"/>
<dbReference type="GO" id="GO:0006424">
    <property type="term" value="P:glutamyl-tRNA aminoacylation"/>
    <property type="evidence" value="ECO:0007669"/>
    <property type="project" value="InterPro"/>
</dbReference>
<dbReference type="SUPFAM" id="SSF52374">
    <property type="entry name" value="Nucleotidylyl transferase"/>
    <property type="match status" value="1"/>
</dbReference>
<dbReference type="Gene3D" id="1.10.10.350">
    <property type="match status" value="1"/>
</dbReference>
<evidence type="ECO:0000313" key="14">
    <source>
        <dbReference type="Proteomes" id="UP001362899"/>
    </source>
</evidence>
<evidence type="ECO:0000256" key="9">
    <source>
        <dbReference type="ARBA" id="ARBA00030865"/>
    </source>
</evidence>
<dbReference type="GO" id="GO:0008270">
    <property type="term" value="F:zinc ion binding"/>
    <property type="evidence" value="ECO:0007669"/>
    <property type="project" value="InterPro"/>
</dbReference>
<evidence type="ECO:0000256" key="10">
    <source>
        <dbReference type="ARBA" id="ARBA00072917"/>
    </source>
</evidence>
<dbReference type="Proteomes" id="UP001362899">
    <property type="component" value="Unassembled WGS sequence"/>
</dbReference>
<keyword evidence="8 11" id="KW-0030">Aminoacyl-tRNA synthetase</keyword>
<dbReference type="GO" id="GO:0005739">
    <property type="term" value="C:mitochondrion"/>
    <property type="evidence" value="ECO:0007669"/>
    <property type="project" value="UniProtKB-SubCell"/>
</dbReference>
<accession>A0AAV5RPJ0</accession>
<keyword evidence="7 11" id="KW-0648">Protein biosynthesis</keyword>
<dbReference type="HAMAP" id="MF_00022">
    <property type="entry name" value="Glu_tRNA_synth_type1"/>
    <property type="match status" value="1"/>
</dbReference>
<name>A0AAV5RPJ0_STABA</name>
<evidence type="ECO:0000259" key="12">
    <source>
        <dbReference type="Pfam" id="PF00749"/>
    </source>
</evidence>
<comment type="similarity">
    <text evidence="2">Belongs to the class-I aminoacyl-tRNA synthetase family. Glutamate--tRNA ligase type 1 subfamily.</text>
</comment>
<comment type="subcellular location">
    <subcellularLocation>
        <location evidence="1">Mitochondrion</location>
    </subcellularLocation>
</comment>
<dbReference type="InterPro" id="IPR033910">
    <property type="entry name" value="GluRS_core"/>
</dbReference>
<dbReference type="GO" id="GO:0004818">
    <property type="term" value="F:glutamate-tRNA ligase activity"/>
    <property type="evidence" value="ECO:0007669"/>
    <property type="project" value="UniProtKB-EC"/>
</dbReference>
<dbReference type="GO" id="GO:0000049">
    <property type="term" value="F:tRNA binding"/>
    <property type="evidence" value="ECO:0007669"/>
    <property type="project" value="InterPro"/>
</dbReference>
<evidence type="ECO:0000256" key="6">
    <source>
        <dbReference type="ARBA" id="ARBA00022840"/>
    </source>
</evidence>
<feature type="domain" description="Glutamyl/glutaminyl-tRNA synthetase class Ib catalytic" evidence="12">
    <location>
        <begin position="32"/>
        <end position="351"/>
    </location>
</feature>
<organism evidence="13 14">
    <name type="scientific">Starmerella bacillaris</name>
    <name type="common">Yeast</name>
    <name type="synonym">Candida zemplinina</name>
    <dbReference type="NCBI Taxonomy" id="1247836"/>
    <lineage>
        <taxon>Eukaryota</taxon>
        <taxon>Fungi</taxon>
        <taxon>Dikarya</taxon>
        <taxon>Ascomycota</taxon>
        <taxon>Saccharomycotina</taxon>
        <taxon>Dipodascomycetes</taxon>
        <taxon>Dipodascales</taxon>
        <taxon>Trichomonascaceae</taxon>
        <taxon>Starmerella</taxon>
    </lineage>
</organism>
<keyword evidence="6 11" id="KW-0067">ATP-binding</keyword>
<keyword evidence="5 11" id="KW-0547">Nucleotide-binding</keyword>
<gene>
    <name evidence="13" type="ORF">DASB73_042930</name>
</gene>
<dbReference type="EC" id="6.1.1.17" evidence="3"/>
<dbReference type="PANTHER" id="PTHR43311">
    <property type="entry name" value="GLUTAMATE--TRNA LIGASE"/>
    <property type="match status" value="1"/>
</dbReference>
<dbReference type="AlphaFoldDB" id="A0AAV5RPJ0"/>
<reference evidence="13 14" key="1">
    <citation type="journal article" date="2023" name="Elife">
        <title>Identification of key yeast species and microbe-microbe interactions impacting larval growth of Drosophila in the wild.</title>
        <authorList>
            <person name="Mure A."/>
            <person name="Sugiura Y."/>
            <person name="Maeda R."/>
            <person name="Honda K."/>
            <person name="Sakurai N."/>
            <person name="Takahashi Y."/>
            <person name="Watada M."/>
            <person name="Katoh T."/>
            <person name="Gotoh A."/>
            <person name="Gotoh Y."/>
            <person name="Taniguchi I."/>
            <person name="Nakamura K."/>
            <person name="Hayashi T."/>
            <person name="Katayama T."/>
            <person name="Uemura T."/>
            <person name="Hattori Y."/>
        </authorList>
    </citation>
    <scope>NUCLEOTIDE SEQUENCE [LARGE SCALE GENOMIC DNA]</scope>
    <source>
        <strain evidence="13 14">SB-73</strain>
    </source>
</reference>
<comment type="caution">
    <text evidence="13">The sequence shown here is derived from an EMBL/GenBank/DDBJ whole genome shotgun (WGS) entry which is preliminary data.</text>
</comment>
<dbReference type="PRINTS" id="PR00987">
    <property type="entry name" value="TRNASYNTHGLU"/>
</dbReference>